<gene>
    <name evidence="1" type="ORF">N5C46_03380</name>
</gene>
<organism evidence="1 2">
    <name type="scientific">Rossellomorea vietnamensis</name>
    <dbReference type="NCBI Taxonomy" id="218284"/>
    <lineage>
        <taxon>Bacteria</taxon>
        <taxon>Bacillati</taxon>
        <taxon>Bacillota</taxon>
        <taxon>Bacilli</taxon>
        <taxon>Bacillales</taxon>
        <taxon>Bacillaceae</taxon>
        <taxon>Rossellomorea</taxon>
    </lineage>
</organism>
<accession>A0ACD4CA61</accession>
<name>A0ACD4CA61_9BACI</name>
<dbReference type="Proteomes" id="UP001064027">
    <property type="component" value="Chromosome"/>
</dbReference>
<keyword evidence="2" id="KW-1185">Reference proteome</keyword>
<sequence length="187" mass="22065">MKTSREGNQHSRRVEETTLFETVLGKPKSLVTEYKMRYRTAVKAVIIQNGKILLMHSNRGDYKFPGGGVEENESLSSALKREVAEETGYIHCQVKEPVGIVIQRHPDLYDEGTIFEMTSHYFHCELSDWDKIPQQLEEYESELEMTPRWITLDEAIDGNERLMDKYENNRWIKRENYVLEELKKLYE</sequence>
<proteinExistence type="predicted"/>
<evidence type="ECO:0000313" key="1">
    <source>
        <dbReference type="EMBL" id="UXH45124.1"/>
    </source>
</evidence>
<evidence type="ECO:0000313" key="2">
    <source>
        <dbReference type="Proteomes" id="UP001064027"/>
    </source>
</evidence>
<protein>
    <submittedName>
        <fullName evidence="1">NUDIX domain-containing protein</fullName>
    </submittedName>
</protein>
<reference evidence="1" key="1">
    <citation type="submission" date="2022-09" db="EMBL/GenBank/DDBJ databases">
        <title>Complete genome sequence of Rossellomorea vietnamensis strain RL-WG62, a newly isolated PGPR with the potential for plant salinity stress alleviation.</title>
        <authorList>
            <person name="Ren L."/>
            <person name="Wang G."/>
            <person name="Hu H."/>
        </authorList>
    </citation>
    <scope>NUCLEOTIDE SEQUENCE</scope>
    <source>
        <strain evidence="1">RL-WG62</strain>
    </source>
</reference>
<dbReference type="EMBL" id="CP104558">
    <property type="protein sequence ID" value="UXH45124.1"/>
    <property type="molecule type" value="Genomic_DNA"/>
</dbReference>